<gene>
    <name evidence="2" type="ORF">VA596_49700</name>
</gene>
<dbReference type="SUPFAM" id="SSF51679">
    <property type="entry name" value="Bacterial luciferase-like"/>
    <property type="match status" value="1"/>
</dbReference>
<dbReference type="Pfam" id="PF00296">
    <property type="entry name" value="Bac_luciferase"/>
    <property type="match status" value="1"/>
</dbReference>
<proteinExistence type="predicted"/>
<protein>
    <submittedName>
        <fullName evidence="2">TIGR03620 family F420-dependent LLM class oxidoreductase</fullName>
    </submittedName>
</protein>
<evidence type="ECO:0000313" key="2">
    <source>
        <dbReference type="EMBL" id="MEA5367685.1"/>
    </source>
</evidence>
<name>A0ABU5RP62_9PSEU</name>
<dbReference type="PANTHER" id="PTHR43244:SF2">
    <property type="entry name" value="CONSERVED HYPOTHETICAL ALANINE AND PROLINE-RICH PROTEIN"/>
    <property type="match status" value="1"/>
</dbReference>
<feature type="domain" description="Luciferase-like" evidence="1">
    <location>
        <begin position="26"/>
        <end position="269"/>
    </location>
</feature>
<dbReference type="Gene3D" id="3.20.20.30">
    <property type="entry name" value="Luciferase-like domain"/>
    <property type="match status" value="1"/>
</dbReference>
<reference evidence="2 3" key="1">
    <citation type="submission" date="2023-12" db="EMBL/GenBank/DDBJ databases">
        <title>Amycolatopsis sp. V23-08.</title>
        <authorList>
            <person name="Somphong A."/>
        </authorList>
    </citation>
    <scope>NUCLEOTIDE SEQUENCE [LARGE SCALE GENOMIC DNA]</scope>
    <source>
        <strain evidence="2 3">V23-08</strain>
    </source>
</reference>
<dbReference type="CDD" id="cd01097">
    <property type="entry name" value="Tetrahydromethanopterin_reductase"/>
    <property type="match status" value="1"/>
</dbReference>
<dbReference type="RefSeq" id="WP_323337818.1">
    <property type="nucleotide sequence ID" value="NZ_JAYFSI010000026.1"/>
</dbReference>
<dbReference type="EMBL" id="JAYFSI010000026">
    <property type="protein sequence ID" value="MEA5367685.1"/>
    <property type="molecule type" value="Genomic_DNA"/>
</dbReference>
<sequence length="299" mass="31221">MDPITTARAALGPLGVYLPISFTRSPSADDQREGARRLERAGYRAAWTNEVVGGKDALVQLGVLLAATERLTFGTGIANIWAREPQTLHAGAAQLADAYPGRLVLGIGVGHAPQAAGVGREYGSPVKTLRDYLERMTAETWPPAPSVTYPRILGANGPKMLALAGEAADGAYPANLPPAYTTEARKTLGADKLLVVGLTVVTETDPAAARAAAREKVSNSLGLPWYGKAMERLGFDVSDQDTLADAVVAHGGPDAIAAKAREHLAAGADHVLLMPPTTDDFLADVAELERLAPAFGTLG</sequence>
<organism evidence="2 3">
    <name type="scientific">Amycolatopsis heterodermiae</name>
    <dbReference type="NCBI Taxonomy" id="3110235"/>
    <lineage>
        <taxon>Bacteria</taxon>
        <taxon>Bacillati</taxon>
        <taxon>Actinomycetota</taxon>
        <taxon>Actinomycetes</taxon>
        <taxon>Pseudonocardiales</taxon>
        <taxon>Pseudonocardiaceae</taxon>
        <taxon>Amycolatopsis</taxon>
    </lineage>
</organism>
<accession>A0ABU5RP62</accession>
<dbReference type="InterPro" id="IPR050564">
    <property type="entry name" value="F420-G6PD/mer"/>
</dbReference>
<dbReference type="InterPro" id="IPR011251">
    <property type="entry name" value="Luciferase-like_dom"/>
</dbReference>
<evidence type="ECO:0000259" key="1">
    <source>
        <dbReference type="Pfam" id="PF00296"/>
    </source>
</evidence>
<dbReference type="InterPro" id="IPR036661">
    <property type="entry name" value="Luciferase-like_sf"/>
</dbReference>
<dbReference type="NCBIfam" id="TIGR03620">
    <property type="entry name" value="F420_MSMEG_4141"/>
    <property type="match status" value="1"/>
</dbReference>
<comment type="caution">
    <text evidence="2">The sequence shown here is derived from an EMBL/GenBank/DDBJ whole genome shotgun (WGS) entry which is preliminary data.</text>
</comment>
<evidence type="ECO:0000313" key="3">
    <source>
        <dbReference type="Proteomes" id="UP001304298"/>
    </source>
</evidence>
<keyword evidence="3" id="KW-1185">Reference proteome</keyword>
<dbReference type="InterPro" id="IPR019922">
    <property type="entry name" value="Lucif-like_OxRdatse_MSMEG_4141"/>
</dbReference>
<dbReference type="Proteomes" id="UP001304298">
    <property type="component" value="Unassembled WGS sequence"/>
</dbReference>
<dbReference type="PANTHER" id="PTHR43244">
    <property type="match status" value="1"/>
</dbReference>